<evidence type="ECO:0000256" key="3">
    <source>
        <dbReference type="ARBA" id="ARBA00022692"/>
    </source>
</evidence>
<comment type="similarity">
    <text evidence="6">Belongs to the major facilitator superfamily. CAR1 family.</text>
</comment>
<evidence type="ECO:0000256" key="1">
    <source>
        <dbReference type="ARBA" id="ARBA00004141"/>
    </source>
</evidence>
<protein>
    <submittedName>
        <fullName evidence="10">LAMI_0C08262g1_1</fullName>
    </submittedName>
</protein>
<keyword evidence="3 8" id="KW-0812">Transmembrane</keyword>
<evidence type="ECO:0000256" key="2">
    <source>
        <dbReference type="ARBA" id="ARBA00022448"/>
    </source>
</evidence>
<feature type="transmembrane region" description="Helical" evidence="8">
    <location>
        <begin position="215"/>
        <end position="240"/>
    </location>
</feature>
<feature type="transmembrane region" description="Helical" evidence="8">
    <location>
        <begin position="90"/>
        <end position="111"/>
    </location>
</feature>
<feature type="compositionally biased region" description="Basic and acidic residues" evidence="7">
    <location>
        <begin position="65"/>
        <end position="74"/>
    </location>
</feature>
<keyword evidence="11" id="KW-1185">Reference proteome</keyword>
<evidence type="ECO:0000256" key="4">
    <source>
        <dbReference type="ARBA" id="ARBA00022989"/>
    </source>
</evidence>
<name>A0A1G4J4M9_9SACH</name>
<dbReference type="EMBL" id="LT598466">
    <property type="protein sequence ID" value="SCU84630.1"/>
    <property type="molecule type" value="Genomic_DNA"/>
</dbReference>
<feature type="transmembrane region" description="Helical" evidence="8">
    <location>
        <begin position="330"/>
        <end position="350"/>
    </location>
</feature>
<dbReference type="AlphaFoldDB" id="A0A1G4J4M9"/>
<feature type="compositionally biased region" description="Basic and acidic residues" evidence="7">
    <location>
        <begin position="26"/>
        <end position="55"/>
    </location>
</feature>
<feature type="transmembrane region" description="Helical" evidence="8">
    <location>
        <begin position="182"/>
        <end position="203"/>
    </location>
</feature>
<feature type="transmembrane region" description="Helical" evidence="8">
    <location>
        <begin position="158"/>
        <end position="176"/>
    </location>
</feature>
<feature type="domain" description="Major facilitator superfamily (MFS) profile" evidence="9">
    <location>
        <begin position="92"/>
        <end position="557"/>
    </location>
</feature>
<evidence type="ECO:0000313" key="11">
    <source>
        <dbReference type="Proteomes" id="UP000191024"/>
    </source>
</evidence>
<dbReference type="GO" id="GO:0005886">
    <property type="term" value="C:plasma membrane"/>
    <property type="evidence" value="ECO:0007669"/>
    <property type="project" value="UniProtKB-ARBA"/>
</dbReference>
<evidence type="ECO:0000313" key="10">
    <source>
        <dbReference type="EMBL" id="SCU84630.1"/>
    </source>
</evidence>
<gene>
    <name evidence="10" type="ORF">LAMI_0C08262G</name>
</gene>
<evidence type="ECO:0000256" key="6">
    <source>
        <dbReference type="ARBA" id="ARBA00038347"/>
    </source>
</evidence>
<dbReference type="OrthoDB" id="440553at2759"/>
<dbReference type="Pfam" id="PF07690">
    <property type="entry name" value="MFS_1"/>
    <property type="match status" value="1"/>
</dbReference>
<comment type="subcellular location">
    <subcellularLocation>
        <location evidence="1">Membrane</location>
        <topology evidence="1">Multi-pass membrane protein</topology>
    </subcellularLocation>
</comment>
<organism evidence="10 11">
    <name type="scientific">Lachancea mirantina</name>
    <dbReference type="NCBI Taxonomy" id="1230905"/>
    <lineage>
        <taxon>Eukaryota</taxon>
        <taxon>Fungi</taxon>
        <taxon>Dikarya</taxon>
        <taxon>Ascomycota</taxon>
        <taxon>Saccharomycotina</taxon>
        <taxon>Saccharomycetes</taxon>
        <taxon>Saccharomycetales</taxon>
        <taxon>Saccharomycetaceae</taxon>
        <taxon>Lachancea</taxon>
    </lineage>
</organism>
<dbReference type="InterPro" id="IPR020846">
    <property type="entry name" value="MFS_dom"/>
</dbReference>
<feature type="transmembrane region" description="Helical" evidence="8">
    <location>
        <begin position="471"/>
        <end position="493"/>
    </location>
</feature>
<dbReference type="InterPro" id="IPR036259">
    <property type="entry name" value="MFS_trans_sf"/>
</dbReference>
<dbReference type="GO" id="GO:0022857">
    <property type="term" value="F:transmembrane transporter activity"/>
    <property type="evidence" value="ECO:0007669"/>
    <property type="project" value="InterPro"/>
</dbReference>
<feature type="transmembrane region" description="Helical" evidence="8">
    <location>
        <begin position="505"/>
        <end position="526"/>
    </location>
</feature>
<evidence type="ECO:0000256" key="8">
    <source>
        <dbReference type="SAM" id="Phobius"/>
    </source>
</evidence>
<keyword evidence="4 8" id="KW-1133">Transmembrane helix</keyword>
<feature type="transmembrane region" description="Helical" evidence="8">
    <location>
        <begin position="127"/>
        <end position="146"/>
    </location>
</feature>
<evidence type="ECO:0000259" key="9">
    <source>
        <dbReference type="PROSITE" id="PS50850"/>
    </source>
</evidence>
<evidence type="ECO:0000256" key="5">
    <source>
        <dbReference type="ARBA" id="ARBA00023136"/>
    </source>
</evidence>
<dbReference type="PANTHER" id="PTHR23502">
    <property type="entry name" value="MAJOR FACILITATOR SUPERFAMILY"/>
    <property type="match status" value="1"/>
</dbReference>
<feature type="region of interest" description="Disordered" evidence="7">
    <location>
        <begin position="1"/>
        <end position="74"/>
    </location>
</feature>
<evidence type="ECO:0000256" key="7">
    <source>
        <dbReference type="SAM" id="MobiDB-lite"/>
    </source>
</evidence>
<reference evidence="11" key="1">
    <citation type="submission" date="2016-03" db="EMBL/GenBank/DDBJ databases">
        <authorList>
            <person name="Devillers H."/>
        </authorList>
    </citation>
    <scope>NUCLEOTIDE SEQUENCE [LARGE SCALE GENOMIC DNA]</scope>
</reference>
<dbReference type="Gene3D" id="1.20.1250.20">
    <property type="entry name" value="MFS general substrate transporter like domains"/>
    <property type="match status" value="1"/>
</dbReference>
<accession>A0A1G4J4M9</accession>
<dbReference type="InterPro" id="IPR011701">
    <property type="entry name" value="MFS"/>
</dbReference>
<dbReference type="SUPFAM" id="SSF103473">
    <property type="entry name" value="MFS general substrate transporter"/>
    <property type="match status" value="1"/>
</dbReference>
<feature type="transmembrane region" description="Helical" evidence="8">
    <location>
        <begin position="532"/>
        <end position="553"/>
    </location>
</feature>
<sequence>MLCNSPEQTPDRPGSLQSNFSDTAETDERPRMLTDAHRSETRLRSQERSLNRDDREGEEDVTEAQTEKQDFDSESVREVPYSRFGRREKFMLVIICASSGLFSTIAAPIYYPALQTIEVEFHISTELVNISVVVYFLLQGLAPTLMGGLADTFGRRPVVLWSVALYVAACIGLARAKTYGEILFLRCLQSAGISPVIAVNSGIMGDVTTKVERGGYVGLTSGFQILGNAFGALIGAGILATWNWRAIFWFLAIGAGVNLIFAGVMLPETKRTIVGNGSIRPPQIFSKSPFIMFPSMRRKLHLDYPDLETRAPPQKLDLLAPLVVFRRPEVALLLLVTGLQFSLWTCQLTALSSLLERDYHLSIAKVGLSYLPSGICTLISVVSAGRILNWNYRRRMRIHEQWINTVREQLLKENDDSSAAVEHILATNPKYLFNIFRARLEIIFAPLILSGAGFISFGWCLDVHAPLPAVLVMSGFASLFSNCIISCATTLVIDLFPQRSSTATACVNFSRCILAAIFVACLDKMFKSMSVGGTFTFLASLCLASTFILWIPIKYGMQWEYRRSQRKKQDETNTTQDSDLDSDLECQQSHNTRTLPSPSTSNQDRDTLRRISTVSASMIT</sequence>
<dbReference type="PROSITE" id="PS50850">
    <property type="entry name" value="MFS"/>
    <property type="match status" value="1"/>
</dbReference>
<proteinExistence type="inferred from homology"/>
<keyword evidence="2" id="KW-0813">Transport</keyword>
<feature type="transmembrane region" description="Helical" evidence="8">
    <location>
        <begin position="440"/>
        <end position="459"/>
    </location>
</feature>
<feature type="transmembrane region" description="Helical" evidence="8">
    <location>
        <begin position="370"/>
        <end position="388"/>
    </location>
</feature>
<dbReference type="CDD" id="cd17323">
    <property type="entry name" value="MFS_Tpo1_MDR_like"/>
    <property type="match status" value="1"/>
</dbReference>
<dbReference type="PANTHER" id="PTHR23502:SF51">
    <property type="entry name" value="QUINIDINE RESISTANCE PROTEIN 1-RELATED"/>
    <property type="match status" value="1"/>
</dbReference>
<feature type="transmembrane region" description="Helical" evidence="8">
    <location>
        <begin position="246"/>
        <end position="266"/>
    </location>
</feature>
<keyword evidence="5 8" id="KW-0472">Membrane</keyword>
<dbReference type="Proteomes" id="UP000191024">
    <property type="component" value="Chromosome C"/>
</dbReference>